<dbReference type="HOGENOM" id="CLU_2930334_0_0_2"/>
<dbReference type="KEGG" id="pfm:Pyrfu_1971"/>
<accession>G0EDM0</accession>
<keyword evidence="1" id="KW-0175">Coiled coil</keyword>
<dbReference type="GeneID" id="11138311"/>
<evidence type="ECO:0000313" key="2">
    <source>
        <dbReference type="EMBL" id="AEM39824.1"/>
    </source>
</evidence>
<evidence type="ECO:0000256" key="1">
    <source>
        <dbReference type="SAM" id="Coils"/>
    </source>
</evidence>
<sequence>MPLPSLDELLRDARNELDREFDALKRELQHVADDVKKRRLAEVDELVNWFASELKRIGSR</sequence>
<protein>
    <submittedName>
        <fullName evidence="2">Apolipoprotein AI</fullName>
    </submittedName>
</protein>
<gene>
    <name evidence="2" type="ordered locus">Pyrfu_1971</name>
</gene>
<dbReference type="EMBL" id="CP002838">
    <property type="protein sequence ID" value="AEM39824.1"/>
    <property type="molecule type" value="Genomic_DNA"/>
</dbReference>
<keyword evidence="3" id="KW-1185">Reference proteome</keyword>
<keyword evidence="2" id="KW-0449">Lipoprotein</keyword>
<organism evidence="2 3">
    <name type="scientific">Pyrolobus fumarii (strain DSM 11204 / 1A)</name>
    <dbReference type="NCBI Taxonomy" id="694429"/>
    <lineage>
        <taxon>Archaea</taxon>
        <taxon>Thermoproteota</taxon>
        <taxon>Thermoprotei</taxon>
        <taxon>Desulfurococcales</taxon>
        <taxon>Pyrodictiaceae</taxon>
        <taxon>Pyrolobus</taxon>
    </lineage>
</organism>
<dbReference type="Proteomes" id="UP000001037">
    <property type="component" value="Chromosome"/>
</dbReference>
<dbReference type="STRING" id="694429.Pyrfu_1971"/>
<proteinExistence type="predicted"/>
<dbReference type="AlphaFoldDB" id="G0EDM0"/>
<evidence type="ECO:0000313" key="3">
    <source>
        <dbReference type="Proteomes" id="UP000001037"/>
    </source>
</evidence>
<dbReference type="InParanoid" id="G0EDM0"/>
<feature type="coiled-coil region" evidence="1">
    <location>
        <begin position="7"/>
        <end position="34"/>
    </location>
</feature>
<dbReference type="RefSeq" id="WP_014027501.1">
    <property type="nucleotide sequence ID" value="NC_015931.1"/>
</dbReference>
<reference evidence="2 3" key="1">
    <citation type="journal article" date="2011" name="Stand. Genomic Sci.">
        <title>Complete genome sequence of the hyperthermophilic chemolithoautotroph Pyrolobus fumarii type strain (1A).</title>
        <authorList>
            <person name="Anderson I."/>
            <person name="Goker M."/>
            <person name="Nolan M."/>
            <person name="Lucas S."/>
            <person name="Hammon N."/>
            <person name="Deshpande S."/>
            <person name="Cheng J.F."/>
            <person name="Tapia R."/>
            <person name="Han C."/>
            <person name="Goodwin L."/>
            <person name="Pitluck S."/>
            <person name="Huntemann M."/>
            <person name="Liolios K."/>
            <person name="Ivanova N."/>
            <person name="Pagani I."/>
            <person name="Mavromatis K."/>
            <person name="Ovchinikova G."/>
            <person name="Pati A."/>
            <person name="Chen A."/>
            <person name="Palaniappan K."/>
            <person name="Land M."/>
            <person name="Hauser L."/>
            <person name="Brambilla E.M."/>
            <person name="Huber H."/>
            <person name="Yasawong M."/>
            <person name="Rohde M."/>
            <person name="Spring S."/>
            <person name="Abt B."/>
            <person name="Sikorski J."/>
            <person name="Wirth R."/>
            <person name="Detter J.C."/>
            <person name="Woyke T."/>
            <person name="Bristow J."/>
            <person name="Eisen J.A."/>
            <person name="Markowitz V."/>
            <person name="Hugenholtz P."/>
            <person name="Kyrpides N.C."/>
            <person name="Klenk H.P."/>
            <person name="Lapidus A."/>
        </authorList>
    </citation>
    <scope>NUCLEOTIDE SEQUENCE [LARGE SCALE GENOMIC DNA]</scope>
    <source>
        <strain evidence="3">DSM 11204 / 1A</strain>
    </source>
</reference>
<name>G0EDM0_PYRF1</name>